<evidence type="ECO:0000313" key="2">
    <source>
        <dbReference type="EMBL" id="KYQ49728.1"/>
    </source>
</evidence>
<keyword evidence="3" id="KW-1185">Reference proteome</keyword>
<dbReference type="InterPro" id="IPR006578">
    <property type="entry name" value="MADF-dom"/>
</dbReference>
<dbReference type="STRING" id="64791.A0A151WPJ8"/>
<sequence length="131" mass="15352">MRIELSGVAKCCLQSVVDVVTKNGQLSSFPFYDAVLLTEAIEKRWTSLRDMFSREKRKQQLPPSSSRYKHTKEWELYKTMLFLNPYIEHRRTKTSLSLVIGQSSCSTQSEIEKNLLYHHVNMTLYQSVMKQ</sequence>
<dbReference type="GO" id="GO:0005667">
    <property type="term" value="C:transcription regulator complex"/>
    <property type="evidence" value="ECO:0007669"/>
    <property type="project" value="TreeGrafter"/>
</dbReference>
<feature type="domain" description="MADF" evidence="1">
    <location>
        <begin position="39"/>
        <end position="83"/>
    </location>
</feature>
<dbReference type="EMBL" id="KQ982870">
    <property type="protein sequence ID" value="KYQ49728.1"/>
    <property type="molecule type" value="Genomic_DNA"/>
</dbReference>
<accession>A0A151WPJ8</accession>
<dbReference type="AlphaFoldDB" id="A0A151WPJ8"/>
<gene>
    <name evidence="2" type="ORF">ALC60_11195</name>
</gene>
<organism evidence="2 3">
    <name type="scientific">Mycetomoellerius zeteki</name>
    <dbReference type="NCBI Taxonomy" id="64791"/>
    <lineage>
        <taxon>Eukaryota</taxon>
        <taxon>Metazoa</taxon>
        <taxon>Ecdysozoa</taxon>
        <taxon>Arthropoda</taxon>
        <taxon>Hexapoda</taxon>
        <taxon>Insecta</taxon>
        <taxon>Pterygota</taxon>
        <taxon>Neoptera</taxon>
        <taxon>Endopterygota</taxon>
        <taxon>Hymenoptera</taxon>
        <taxon>Apocrita</taxon>
        <taxon>Aculeata</taxon>
        <taxon>Formicoidea</taxon>
        <taxon>Formicidae</taxon>
        <taxon>Myrmicinae</taxon>
        <taxon>Mycetomoellerius</taxon>
    </lineage>
</organism>
<name>A0A151WPJ8_9HYME</name>
<dbReference type="GO" id="GO:0005634">
    <property type="term" value="C:nucleus"/>
    <property type="evidence" value="ECO:0007669"/>
    <property type="project" value="TreeGrafter"/>
</dbReference>
<dbReference type="Pfam" id="PF10545">
    <property type="entry name" value="MADF_DNA_bdg"/>
    <property type="match status" value="1"/>
</dbReference>
<reference evidence="2 3" key="1">
    <citation type="submission" date="2015-09" db="EMBL/GenBank/DDBJ databases">
        <title>Trachymyrmex zeteki WGS genome.</title>
        <authorList>
            <person name="Nygaard S."/>
            <person name="Hu H."/>
            <person name="Boomsma J."/>
            <person name="Zhang G."/>
        </authorList>
    </citation>
    <scope>NUCLEOTIDE SEQUENCE [LARGE SCALE GENOMIC DNA]</scope>
    <source>
        <strain evidence="2">Tzet28-1</strain>
        <tissue evidence="2">Whole body</tissue>
    </source>
</reference>
<dbReference type="PANTHER" id="PTHR12243">
    <property type="entry name" value="MADF DOMAIN TRANSCRIPTION FACTOR"/>
    <property type="match status" value="1"/>
</dbReference>
<proteinExistence type="predicted"/>
<dbReference type="InterPro" id="IPR039353">
    <property type="entry name" value="TF_Adf1"/>
</dbReference>
<dbReference type="GO" id="GO:0006357">
    <property type="term" value="P:regulation of transcription by RNA polymerase II"/>
    <property type="evidence" value="ECO:0007669"/>
    <property type="project" value="TreeGrafter"/>
</dbReference>
<evidence type="ECO:0000259" key="1">
    <source>
        <dbReference type="Pfam" id="PF10545"/>
    </source>
</evidence>
<dbReference type="PANTHER" id="PTHR12243:SF67">
    <property type="entry name" value="COREPRESSOR OF PANGOLIN, ISOFORM A-RELATED"/>
    <property type="match status" value="1"/>
</dbReference>
<dbReference type="Proteomes" id="UP000075809">
    <property type="component" value="Unassembled WGS sequence"/>
</dbReference>
<evidence type="ECO:0000313" key="3">
    <source>
        <dbReference type="Proteomes" id="UP000075809"/>
    </source>
</evidence>
<protein>
    <recommendedName>
        <fullName evidence="1">MADF domain-containing protein</fullName>
    </recommendedName>
</protein>